<proteinExistence type="predicted"/>
<protein>
    <recommendedName>
        <fullName evidence="2">VOC domain-containing protein</fullName>
    </recommendedName>
</protein>
<evidence type="ECO:0000259" key="2">
    <source>
        <dbReference type="PROSITE" id="PS51819"/>
    </source>
</evidence>
<dbReference type="Gene3D" id="3.10.180.10">
    <property type="entry name" value="2,3-Dihydroxybiphenyl 1,2-Dioxygenase, domain 1"/>
    <property type="match status" value="1"/>
</dbReference>
<evidence type="ECO:0000313" key="4">
    <source>
        <dbReference type="Proteomes" id="UP000314616"/>
    </source>
</evidence>
<dbReference type="InterPro" id="IPR051785">
    <property type="entry name" value="MMCE/EMCE_epimerase"/>
</dbReference>
<reference evidence="3 4" key="1">
    <citation type="submission" date="2019-05" db="EMBL/GenBank/DDBJ databases">
        <title>Georgenia *** sp. nov., and Georgenia *** sp. nov., isolated from the intestinal contents of plateau pika (Ochotona curzoniae) in the Qinghai-Tibet plateau of China.</title>
        <authorList>
            <person name="Tian Z."/>
        </authorList>
    </citation>
    <scope>NUCLEOTIDE SEQUENCE [LARGE SCALE GENOMIC DNA]</scope>
    <source>
        <strain evidence="3 4">Z443</strain>
    </source>
</reference>
<dbReference type="Pfam" id="PF13669">
    <property type="entry name" value="Glyoxalase_4"/>
    <property type="match status" value="1"/>
</dbReference>
<dbReference type="PANTHER" id="PTHR43048:SF3">
    <property type="entry name" value="METHYLMALONYL-COA EPIMERASE, MITOCHONDRIAL"/>
    <property type="match status" value="1"/>
</dbReference>
<accession>A0A5B8C870</accession>
<dbReference type="OrthoDB" id="9792173at2"/>
<dbReference type="GO" id="GO:0046872">
    <property type="term" value="F:metal ion binding"/>
    <property type="evidence" value="ECO:0007669"/>
    <property type="project" value="UniProtKB-KW"/>
</dbReference>
<organism evidence="3 4">
    <name type="scientific">Georgenia yuyongxinii</name>
    <dbReference type="NCBI Taxonomy" id="2589797"/>
    <lineage>
        <taxon>Bacteria</taxon>
        <taxon>Bacillati</taxon>
        <taxon>Actinomycetota</taxon>
        <taxon>Actinomycetes</taxon>
        <taxon>Micrococcales</taxon>
        <taxon>Bogoriellaceae</taxon>
        <taxon>Georgenia</taxon>
    </lineage>
</organism>
<dbReference type="GO" id="GO:0046491">
    <property type="term" value="P:L-methylmalonyl-CoA metabolic process"/>
    <property type="evidence" value="ECO:0007669"/>
    <property type="project" value="TreeGrafter"/>
</dbReference>
<dbReference type="InterPro" id="IPR029068">
    <property type="entry name" value="Glyas_Bleomycin-R_OHBP_Dase"/>
</dbReference>
<keyword evidence="1" id="KW-0479">Metal-binding</keyword>
<dbReference type="PROSITE" id="PS51819">
    <property type="entry name" value="VOC"/>
    <property type="match status" value="1"/>
</dbReference>
<dbReference type="KEGG" id="gyu:FE374_10470"/>
<dbReference type="SUPFAM" id="SSF54593">
    <property type="entry name" value="Glyoxalase/Bleomycin resistance protein/Dihydroxybiphenyl dioxygenase"/>
    <property type="match status" value="1"/>
</dbReference>
<evidence type="ECO:0000256" key="1">
    <source>
        <dbReference type="ARBA" id="ARBA00022723"/>
    </source>
</evidence>
<dbReference type="Proteomes" id="UP000314616">
    <property type="component" value="Chromosome"/>
</dbReference>
<dbReference type="PANTHER" id="PTHR43048">
    <property type="entry name" value="METHYLMALONYL-COA EPIMERASE"/>
    <property type="match status" value="1"/>
</dbReference>
<dbReference type="InterPro" id="IPR037523">
    <property type="entry name" value="VOC_core"/>
</dbReference>
<feature type="domain" description="VOC" evidence="2">
    <location>
        <begin position="4"/>
        <end position="145"/>
    </location>
</feature>
<name>A0A5B8C870_9MICO</name>
<dbReference type="AlphaFoldDB" id="A0A5B8C870"/>
<sequence>MFSRFHHICIVVSDIDRSVAAYESIGIGPWNDMSALPPITEFTIDGEAAELAGGFRYREAHVDGVAIRLCEPPEGDSPQRRFLDTKGQGVFHVGFAVDDIVAADTEVTQALGLSAYIRGRRSDGSGWTHFDTSEKFGVLLELRQSPAAKSADLQDA</sequence>
<evidence type="ECO:0000313" key="3">
    <source>
        <dbReference type="EMBL" id="QDC26668.1"/>
    </source>
</evidence>
<gene>
    <name evidence="3" type="ORF">FE374_10470</name>
</gene>
<dbReference type="EMBL" id="CP040915">
    <property type="protein sequence ID" value="QDC26668.1"/>
    <property type="molecule type" value="Genomic_DNA"/>
</dbReference>
<dbReference type="GO" id="GO:0004493">
    <property type="term" value="F:methylmalonyl-CoA epimerase activity"/>
    <property type="evidence" value="ECO:0007669"/>
    <property type="project" value="TreeGrafter"/>
</dbReference>